<name>A0A7X5LQM4_9ALTE</name>
<dbReference type="Proteomes" id="UP000470213">
    <property type="component" value="Unassembled WGS sequence"/>
</dbReference>
<dbReference type="RefSeq" id="WP_163088098.1">
    <property type="nucleotide sequence ID" value="NZ_JAAAWN010000031.1"/>
</dbReference>
<organism evidence="1 2">
    <name type="scientific">Alteromonas profundi</name>
    <dbReference type="NCBI Taxonomy" id="2696062"/>
    <lineage>
        <taxon>Bacteria</taxon>
        <taxon>Pseudomonadati</taxon>
        <taxon>Pseudomonadota</taxon>
        <taxon>Gammaproteobacteria</taxon>
        <taxon>Alteromonadales</taxon>
        <taxon>Alteromonadaceae</taxon>
        <taxon>Alteromonas/Salinimonas group</taxon>
        <taxon>Alteromonas</taxon>
    </lineage>
</organism>
<dbReference type="AlphaFoldDB" id="A0A7X5LQM4"/>
<gene>
    <name evidence="1" type="ORF">GTH32_17265</name>
</gene>
<comment type="caution">
    <text evidence="1">The sequence shown here is derived from an EMBL/GenBank/DDBJ whole genome shotgun (WGS) entry which is preliminary data.</text>
</comment>
<reference evidence="1 2" key="1">
    <citation type="submission" date="2020-01" db="EMBL/GenBank/DDBJ databases">
        <authorList>
            <person name="Chen J."/>
            <person name="Zhu S."/>
            <person name="Yang J."/>
        </authorList>
    </citation>
    <scope>NUCLEOTIDE SEQUENCE [LARGE SCALE GENOMIC DNA]</scope>
    <source>
        <strain evidence="1 2">345S023</strain>
    </source>
</reference>
<dbReference type="EMBL" id="JAAAWN010000031">
    <property type="protein sequence ID" value="NDV92920.1"/>
    <property type="molecule type" value="Genomic_DNA"/>
</dbReference>
<sequence length="85" mass="9051">MAVAFNLCEGVVLHSFCDSSGSVFYNDTSGDILSVPLTVSPSEGGRFICHNTEGLGGKSVITPPEAVTNSIEQLVKRKWITLHNA</sequence>
<proteinExistence type="predicted"/>
<evidence type="ECO:0000313" key="2">
    <source>
        <dbReference type="Proteomes" id="UP000470213"/>
    </source>
</evidence>
<accession>A0A7X5LQM4</accession>
<evidence type="ECO:0000313" key="1">
    <source>
        <dbReference type="EMBL" id="NDV92920.1"/>
    </source>
</evidence>
<protein>
    <submittedName>
        <fullName evidence="1">Uncharacterized protein</fullName>
    </submittedName>
</protein>
<keyword evidence="2" id="KW-1185">Reference proteome</keyword>